<reference evidence="1" key="1">
    <citation type="submission" date="2021-06" db="EMBL/GenBank/DDBJ databases">
        <authorList>
            <person name="Kallberg Y."/>
            <person name="Tangrot J."/>
            <person name="Rosling A."/>
        </authorList>
    </citation>
    <scope>NUCLEOTIDE SEQUENCE</scope>
    <source>
        <strain evidence="1">UK204</strain>
    </source>
</reference>
<dbReference type="AlphaFoldDB" id="A0A9N8YM84"/>
<accession>A0A9N8YM84</accession>
<gene>
    <name evidence="1" type="ORF">FCALED_LOCUS688</name>
</gene>
<dbReference type="Proteomes" id="UP000789570">
    <property type="component" value="Unassembled WGS sequence"/>
</dbReference>
<comment type="caution">
    <text evidence="1">The sequence shown here is derived from an EMBL/GenBank/DDBJ whole genome shotgun (WGS) entry which is preliminary data.</text>
</comment>
<evidence type="ECO:0000313" key="1">
    <source>
        <dbReference type="EMBL" id="CAG8442957.1"/>
    </source>
</evidence>
<evidence type="ECO:0000313" key="2">
    <source>
        <dbReference type="Proteomes" id="UP000789570"/>
    </source>
</evidence>
<proteinExistence type="predicted"/>
<organism evidence="1 2">
    <name type="scientific">Funneliformis caledonium</name>
    <dbReference type="NCBI Taxonomy" id="1117310"/>
    <lineage>
        <taxon>Eukaryota</taxon>
        <taxon>Fungi</taxon>
        <taxon>Fungi incertae sedis</taxon>
        <taxon>Mucoromycota</taxon>
        <taxon>Glomeromycotina</taxon>
        <taxon>Glomeromycetes</taxon>
        <taxon>Glomerales</taxon>
        <taxon>Glomeraceae</taxon>
        <taxon>Funneliformis</taxon>
    </lineage>
</organism>
<name>A0A9N8YM84_9GLOM</name>
<dbReference type="EMBL" id="CAJVPQ010000072">
    <property type="protein sequence ID" value="CAG8442957.1"/>
    <property type="molecule type" value="Genomic_DNA"/>
</dbReference>
<sequence>MGTFTEDQRKRLVVCNVGYHFGIFLTHTYVKSHNDKSGYIGLAF</sequence>
<protein>
    <submittedName>
        <fullName evidence="1">17969_t:CDS:1</fullName>
    </submittedName>
</protein>
<keyword evidence="2" id="KW-1185">Reference proteome</keyword>